<dbReference type="AlphaFoldDB" id="A0A5B7JGP0"/>
<sequence>MLTFLFPQAIDGGFNKGAMAGSNDNMSNSMVGFGSLAGPGMPDGGMGGGGSGGYSSMNLTAKQRMVLEARRTQTLSIPKAEEIRTLSIPKAEKTRTLSIPRAERTRTLSIPKIGKRLPAWPMAQVMARALGLTRS</sequence>
<proteinExistence type="predicted"/>
<dbReference type="EMBL" id="VSRR010097182">
    <property type="protein sequence ID" value="MPC94079.1"/>
    <property type="molecule type" value="Genomic_DNA"/>
</dbReference>
<gene>
    <name evidence="1" type="ORF">E2C01_089231</name>
</gene>
<comment type="caution">
    <text evidence="1">The sequence shown here is derived from an EMBL/GenBank/DDBJ whole genome shotgun (WGS) entry which is preliminary data.</text>
</comment>
<evidence type="ECO:0000313" key="2">
    <source>
        <dbReference type="Proteomes" id="UP000324222"/>
    </source>
</evidence>
<accession>A0A5B7JGP0</accession>
<protein>
    <submittedName>
        <fullName evidence="1">Uncharacterized protein</fullName>
    </submittedName>
</protein>
<reference evidence="1 2" key="1">
    <citation type="submission" date="2019-05" db="EMBL/GenBank/DDBJ databases">
        <title>Another draft genome of Portunus trituberculatus and its Hox gene families provides insights of decapod evolution.</title>
        <authorList>
            <person name="Jeong J.-H."/>
            <person name="Song I."/>
            <person name="Kim S."/>
            <person name="Choi T."/>
            <person name="Kim D."/>
            <person name="Ryu S."/>
            <person name="Kim W."/>
        </authorList>
    </citation>
    <scope>NUCLEOTIDE SEQUENCE [LARGE SCALE GENOMIC DNA]</scope>
    <source>
        <tissue evidence="1">Muscle</tissue>
    </source>
</reference>
<dbReference type="Proteomes" id="UP000324222">
    <property type="component" value="Unassembled WGS sequence"/>
</dbReference>
<keyword evidence="2" id="KW-1185">Reference proteome</keyword>
<dbReference type="OrthoDB" id="25571at2759"/>
<organism evidence="1 2">
    <name type="scientific">Portunus trituberculatus</name>
    <name type="common">Swimming crab</name>
    <name type="synonym">Neptunus trituberculatus</name>
    <dbReference type="NCBI Taxonomy" id="210409"/>
    <lineage>
        <taxon>Eukaryota</taxon>
        <taxon>Metazoa</taxon>
        <taxon>Ecdysozoa</taxon>
        <taxon>Arthropoda</taxon>
        <taxon>Crustacea</taxon>
        <taxon>Multicrustacea</taxon>
        <taxon>Malacostraca</taxon>
        <taxon>Eumalacostraca</taxon>
        <taxon>Eucarida</taxon>
        <taxon>Decapoda</taxon>
        <taxon>Pleocyemata</taxon>
        <taxon>Brachyura</taxon>
        <taxon>Eubrachyura</taxon>
        <taxon>Portunoidea</taxon>
        <taxon>Portunidae</taxon>
        <taxon>Portuninae</taxon>
        <taxon>Portunus</taxon>
    </lineage>
</organism>
<evidence type="ECO:0000313" key="1">
    <source>
        <dbReference type="EMBL" id="MPC94079.1"/>
    </source>
</evidence>
<name>A0A5B7JGP0_PORTR</name>